<keyword evidence="1" id="KW-0732">Signal</keyword>
<dbReference type="GO" id="GO:0055085">
    <property type="term" value="P:transmembrane transport"/>
    <property type="evidence" value="ECO:0007669"/>
    <property type="project" value="InterPro"/>
</dbReference>
<evidence type="ECO:0000313" key="2">
    <source>
        <dbReference type="EMBL" id="AEI39048.1"/>
    </source>
</evidence>
<gene>
    <name evidence="2" type="ordered locus">KNP414_00423</name>
</gene>
<dbReference type="PANTHER" id="PTHR33376">
    <property type="match status" value="1"/>
</dbReference>
<evidence type="ECO:0000313" key="3">
    <source>
        <dbReference type="Proteomes" id="UP000006620"/>
    </source>
</evidence>
<dbReference type="PIRSF" id="PIRSF006470">
    <property type="entry name" value="DctB"/>
    <property type="match status" value="1"/>
</dbReference>
<organism evidence="2 3">
    <name type="scientific">Paenibacillus mucilaginosus (strain KNP414)</name>
    <dbReference type="NCBI Taxonomy" id="1036673"/>
    <lineage>
        <taxon>Bacteria</taxon>
        <taxon>Bacillati</taxon>
        <taxon>Bacillota</taxon>
        <taxon>Bacilli</taxon>
        <taxon>Bacillales</taxon>
        <taxon>Paenibacillaceae</taxon>
        <taxon>Paenibacillus</taxon>
    </lineage>
</organism>
<dbReference type="NCBIfam" id="TIGR00787">
    <property type="entry name" value="dctP"/>
    <property type="match status" value="1"/>
</dbReference>
<dbReference type="EMBL" id="CP002869">
    <property type="protein sequence ID" value="AEI39048.1"/>
    <property type="molecule type" value="Genomic_DNA"/>
</dbReference>
<dbReference type="AlphaFoldDB" id="F8FP98"/>
<dbReference type="KEGG" id="pms:KNP414_00423"/>
<sequence>MDCGEGRKYNIHKKKRGSSHMKTLKKTVTVLSALAIAGGLLAGCGAKETAGGAEGEKKAEGKKYTFRLADTHPADYPTVIGDKKFAELVNERTNGRIKIDVFPGAQLGEEKAVLEQVQLGAIEFTRVSSGPLGEFSKGFGVFSLPYVFDSDQHLWKFLESEAGNKMLDSLEGAKMKGLAYYSSGARSFYSRKPIASLADLKGQKIRVIQNKINIDLVAALGGSATPMPYGEVFSSLQTGVIDAAENNFPSYQSSNHFEVAKNMILDGHQRVPEVLLISQTAWNKLGEEDRKILKQAALDSVKTQREAWDKYEKEAEAKVRAAGATITEVKDLKPWQDAVKPVIEKYRADYKEALDAIDAARK</sequence>
<dbReference type="InterPro" id="IPR038404">
    <property type="entry name" value="TRAP_DctP_sf"/>
</dbReference>
<dbReference type="CDD" id="cd13671">
    <property type="entry name" value="PBP2_TRAP_SBP_like_3"/>
    <property type="match status" value="1"/>
</dbReference>
<evidence type="ECO:0000256" key="1">
    <source>
        <dbReference type="ARBA" id="ARBA00022729"/>
    </source>
</evidence>
<dbReference type="InterPro" id="IPR004682">
    <property type="entry name" value="TRAP_DctP"/>
</dbReference>
<dbReference type="PATRIC" id="fig|1036673.3.peg.375"/>
<proteinExistence type="predicted"/>
<reference evidence="3" key="1">
    <citation type="submission" date="2011-06" db="EMBL/GenBank/DDBJ databases">
        <title>Complete genome sequence of Paenibacillus mucilaginosus KNP414.</title>
        <authorList>
            <person name="Wang J."/>
            <person name="Hu S."/>
            <person name="Hu X."/>
            <person name="Zhang B."/>
            <person name="Dong D."/>
            <person name="Zhang S."/>
            <person name="Zhao K."/>
            <person name="Wu D."/>
        </authorList>
    </citation>
    <scope>NUCLEOTIDE SEQUENCE [LARGE SCALE GENOMIC DNA]</scope>
    <source>
        <strain evidence="3">KNP414</strain>
    </source>
</reference>
<dbReference type="InterPro" id="IPR018389">
    <property type="entry name" value="DctP_fam"/>
</dbReference>
<dbReference type="Pfam" id="PF03480">
    <property type="entry name" value="DctP"/>
    <property type="match status" value="1"/>
</dbReference>
<dbReference type="GO" id="GO:0030246">
    <property type="term" value="F:carbohydrate binding"/>
    <property type="evidence" value="ECO:0007669"/>
    <property type="project" value="TreeGrafter"/>
</dbReference>
<dbReference type="Gene3D" id="3.40.190.170">
    <property type="entry name" value="Bacterial extracellular solute-binding protein, family 7"/>
    <property type="match status" value="1"/>
</dbReference>
<name>F8FP98_PAEMK</name>
<reference evidence="2 3" key="2">
    <citation type="journal article" date="2013" name="Genome Announc.">
        <title>Genome Sequence of Growth-Improving Paenibacillus mucilaginosus Strain KNP414.</title>
        <authorList>
            <person name="Lu J.J."/>
            <person name="Wang J.F."/>
            <person name="Hu X.F."/>
        </authorList>
    </citation>
    <scope>NUCLEOTIDE SEQUENCE [LARGE SCALE GENOMIC DNA]</scope>
    <source>
        <strain evidence="2 3">KNP414</strain>
    </source>
</reference>
<dbReference type="NCBIfam" id="NF037995">
    <property type="entry name" value="TRAP_S1"/>
    <property type="match status" value="1"/>
</dbReference>
<dbReference type="GO" id="GO:0030288">
    <property type="term" value="C:outer membrane-bounded periplasmic space"/>
    <property type="evidence" value="ECO:0007669"/>
    <property type="project" value="InterPro"/>
</dbReference>
<dbReference type="HOGENOM" id="CLU_036176_4_0_9"/>
<dbReference type="PANTHER" id="PTHR33376:SF2">
    <property type="entry name" value="DICARBOXYLATE-BINDING PERIPLASMIC PROTEIN"/>
    <property type="match status" value="1"/>
</dbReference>
<protein>
    <submittedName>
        <fullName evidence="2">TRAP dicarboxylate transporter, DctP subunit</fullName>
    </submittedName>
</protein>
<dbReference type="Proteomes" id="UP000006620">
    <property type="component" value="Chromosome"/>
</dbReference>
<accession>F8FP98</accession>